<evidence type="ECO:0000313" key="3">
    <source>
        <dbReference type="EMBL" id="GES32122.1"/>
    </source>
</evidence>
<feature type="compositionally biased region" description="Basic and acidic residues" evidence="1">
    <location>
        <begin position="1"/>
        <end position="15"/>
    </location>
</feature>
<organism evidence="3 4">
    <name type="scientific">Streptomyces angustmyceticus</name>
    <dbReference type="NCBI Taxonomy" id="285578"/>
    <lineage>
        <taxon>Bacteria</taxon>
        <taxon>Bacillati</taxon>
        <taxon>Actinomycetota</taxon>
        <taxon>Actinomycetes</taxon>
        <taxon>Kitasatosporales</taxon>
        <taxon>Streptomycetaceae</taxon>
        <taxon>Streptomyces</taxon>
    </lineage>
</organism>
<proteinExistence type="predicted"/>
<sequence>MGETAVDRSRSESRRQQQRSQAAAEGKSPNPLAQTLLPLVLDLGVPLGSYYLLRSGFGLSEVAALGWSSVVPALRTVWGLVRGAGVNGLALVILVVNVVGLALSAMTGDPRLMLAKDSGVSSVVGISMIVSVYLGKPLMTAGLKPFVTKGKAERSAAWDRLMAGSVPFRRAERRFSLIWGTVLVVECVARVIGAYTVPVHTMVWLGSVLAVVAILLAMVLAGGSCAEPMERMVNAEAERAAGHEDDAAGADATAVEPSAVTAAPVASVASAAPVVTAAPAVTAATGR</sequence>
<feature type="transmembrane region" description="Helical" evidence="2">
    <location>
        <begin position="177"/>
        <end position="197"/>
    </location>
</feature>
<feature type="region of interest" description="Disordered" evidence="1">
    <location>
        <begin position="1"/>
        <end position="29"/>
    </location>
</feature>
<protein>
    <recommendedName>
        <fullName evidence="5">DUF3159 domain-containing protein</fullName>
    </recommendedName>
</protein>
<dbReference type="EMBL" id="BLAG01000012">
    <property type="protein sequence ID" value="GES32122.1"/>
    <property type="molecule type" value="Genomic_DNA"/>
</dbReference>
<comment type="caution">
    <text evidence="3">The sequence shown here is derived from an EMBL/GenBank/DDBJ whole genome shotgun (WGS) entry which is preliminary data.</text>
</comment>
<dbReference type="Proteomes" id="UP000325598">
    <property type="component" value="Unassembled WGS sequence"/>
</dbReference>
<keyword evidence="4" id="KW-1185">Reference proteome</keyword>
<keyword evidence="2" id="KW-0472">Membrane</keyword>
<name>A0A5J4LJ82_9ACTN</name>
<accession>A0A5J4LJ82</accession>
<reference evidence="3 4" key="1">
    <citation type="submission" date="2019-10" db="EMBL/GenBank/DDBJ databases">
        <title>Whole genome shotgun sequence of Streptomyces angustmyceticus NBRC 3934.</title>
        <authorList>
            <person name="Hosoyama A."/>
            <person name="Ichikawa N."/>
            <person name="Kimura A."/>
            <person name="Kitahashi Y."/>
            <person name="Komaki H."/>
            <person name="Uohara A."/>
        </authorList>
    </citation>
    <scope>NUCLEOTIDE SEQUENCE [LARGE SCALE GENOMIC DNA]</scope>
    <source>
        <strain evidence="3 4">NBRC 3934</strain>
    </source>
</reference>
<evidence type="ECO:0000313" key="4">
    <source>
        <dbReference type="Proteomes" id="UP000325598"/>
    </source>
</evidence>
<keyword evidence="2" id="KW-1133">Transmembrane helix</keyword>
<evidence type="ECO:0000256" key="1">
    <source>
        <dbReference type="SAM" id="MobiDB-lite"/>
    </source>
</evidence>
<evidence type="ECO:0000256" key="2">
    <source>
        <dbReference type="SAM" id="Phobius"/>
    </source>
</evidence>
<feature type="transmembrane region" description="Helical" evidence="2">
    <location>
        <begin position="203"/>
        <end position="222"/>
    </location>
</feature>
<keyword evidence="2" id="KW-0812">Transmembrane</keyword>
<evidence type="ECO:0008006" key="5">
    <source>
        <dbReference type="Google" id="ProtNLM"/>
    </source>
</evidence>
<dbReference type="AlphaFoldDB" id="A0A5J4LJ82"/>
<gene>
    <name evidence="3" type="ORF">San01_46090</name>
</gene>
<feature type="transmembrane region" description="Helical" evidence="2">
    <location>
        <begin position="118"/>
        <end position="135"/>
    </location>
</feature>
<feature type="transmembrane region" description="Helical" evidence="2">
    <location>
        <begin position="86"/>
        <end position="106"/>
    </location>
</feature>
<dbReference type="NCBIfam" id="NF041646">
    <property type="entry name" value="VC0807_fam"/>
    <property type="match status" value="1"/>
</dbReference>